<accession>A0A849L4Z0</accession>
<dbReference type="Proteomes" id="UP000572377">
    <property type="component" value="Unassembled WGS sequence"/>
</dbReference>
<evidence type="ECO:0000313" key="1">
    <source>
        <dbReference type="EMBL" id="NNU81508.1"/>
    </source>
</evidence>
<proteinExistence type="predicted"/>
<dbReference type="EMBL" id="JABFBC010000002">
    <property type="protein sequence ID" value="NNU81508.1"/>
    <property type="molecule type" value="Genomic_DNA"/>
</dbReference>
<keyword evidence="2" id="KW-1185">Reference proteome</keyword>
<dbReference type="RefSeq" id="WP_171326348.1">
    <property type="nucleotide sequence ID" value="NZ_JABFBC010000002.1"/>
</dbReference>
<protein>
    <submittedName>
        <fullName evidence="1">Uncharacterized protein</fullName>
    </submittedName>
</protein>
<gene>
    <name evidence="1" type="ORF">HMH01_13795</name>
</gene>
<organism evidence="1 2">
    <name type="scientific">Halovulum dunhuangense</name>
    <dbReference type="NCBI Taxonomy" id="1505036"/>
    <lineage>
        <taxon>Bacteria</taxon>
        <taxon>Pseudomonadati</taxon>
        <taxon>Pseudomonadota</taxon>
        <taxon>Alphaproteobacteria</taxon>
        <taxon>Rhodobacterales</taxon>
        <taxon>Paracoccaceae</taxon>
        <taxon>Halovulum</taxon>
    </lineage>
</organism>
<comment type="caution">
    <text evidence="1">The sequence shown here is derived from an EMBL/GenBank/DDBJ whole genome shotgun (WGS) entry which is preliminary data.</text>
</comment>
<evidence type="ECO:0000313" key="2">
    <source>
        <dbReference type="Proteomes" id="UP000572377"/>
    </source>
</evidence>
<name>A0A849L4Z0_9RHOB</name>
<sequence length="112" mass="12980">MTMSNHADDPRDRIFGRDDLLAQLKRRQREILDIVEETAGAEARSALKIGLPVSGVPLEMTDLLREYRTLGKEISRRNSMRASRQMSRFLSGINEDGSELSEEARQWWLNRY</sequence>
<dbReference type="AlphaFoldDB" id="A0A849L4Z0"/>
<reference evidence="1 2" key="1">
    <citation type="submission" date="2020-05" db="EMBL/GenBank/DDBJ databases">
        <title>Gimesia benthica sp. nov., a novel planctomycete isolated from a deep-sea water sample of the Northwest Indian Ocean.</title>
        <authorList>
            <person name="Wang J."/>
            <person name="Ruan C."/>
            <person name="Song L."/>
            <person name="Zhu Y."/>
            <person name="Li A."/>
            <person name="Zheng X."/>
            <person name="Wang L."/>
            <person name="Lu Z."/>
            <person name="Huang Y."/>
            <person name="Du W."/>
            <person name="Zhou Y."/>
            <person name="Huang L."/>
            <person name="Dai X."/>
        </authorList>
    </citation>
    <scope>NUCLEOTIDE SEQUENCE [LARGE SCALE GENOMIC DNA]</scope>
    <source>
        <strain evidence="1 2">YYQ-30</strain>
    </source>
</reference>